<comment type="caution">
    <text evidence="1">The sequence shown here is derived from an EMBL/GenBank/DDBJ whole genome shotgun (WGS) entry which is preliminary data.</text>
</comment>
<name>A0A7X5Y0H0_9SPHN</name>
<gene>
    <name evidence="1" type="ORF">GGR89_003081</name>
</gene>
<evidence type="ECO:0000313" key="2">
    <source>
        <dbReference type="Proteomes" id="UP000531251"/>
    </source>
</evidence>
<sequence>MAKNDIEYFERRARQERERAGKCDDSSARRAHEEMADRYTAKIAVRDPQAVLGDFA</sequence>
<dbReference type="AlphaFoldDB" id="A0A7X5Y0H0"/>
<protein>
    <submittedName>
        <fullName evidence="1">Uncharacterized protein</fullName>
    </submittedName>
</protein>
<dbReference type="EMBL" id="JAATJB010000010">
    <property type="protein sequence ID" value="NJB98744.1"/>
    <property type="molecule type" value="Genomic_DNA"/>
</dbReference>
<proteinExistence type="predicted"/>
<reference evidence="1 2" key="1">
    <citation type="submission" date="2020-03" db="EMBL/GenBank/DDBJ databases">
        <title>Genomic Encyclopedia of Type Strains, Phase IV (KMG-IV): sequencing the most valuable type-strain genomes for metagenomic binning, comparative biology and taxonomic classification.</title>
        <authorList>
            <person name="Goeker M."/>
        </authorList>
    </citation>
    <scope>NUCLEOTIDE SEQUENCE [LARGE SCALE GENOMIC DNA]</scope>
    <source>
        <strain evidence="1 2">DSM 7225</strain>
    </source>
</reference>
<dbReference type="Proteomes" id="UP000531251">
    <property type="component" value="Unassembled WGS sequence"/>
</dbReference>
<dbReference type="RefSeq" id="WP_164521706.1">
    <property type="nucleotide sequence ID" value="NZ_BAAADY010000019.1"/>
</dbReference>
<organism evidence="1 2">
    <name type="scientific">Sphingomonas trueperi</name>
    <dbReference type="NCBI Taxonomy" id="53317"/>
    <lineage>
        <taxon>Bacteria</taxon>
        <taxon>Pseudomonadati</taxon>
        <taxon>Pseudomonadota</taxon>
        <taxon>Alphaproteobacteria</taxon>
        <taxon>Sphingomonadales</taxon>
        <taxon>Sphingomonadaceae</taxon>
        <taxon>Sphingomonas</taxon>
    </lineage>
</organism>
<evidence type="ECO:0000313" key="1">
    <source>
        <dbReference type="EMBL" id="NJB98744.1"/>
    </source>
</evidence>
<keyword evidence="2" id="KW-1185">Reference proteome</keyword>
<accession>A0A7X5Y0H0</accession>